<dbReference type="EMBL" id="AATQ01000001">
    <property type="protein sequence ID" value="EAU48706.1"/>
    <property type="molecule type" value="Genomic_DNA"/>
</dbReference>
<comment type="caution">
    <text evidence="2">The sequence shown here is derived from an EMBL/GenBank/DDBJ whole genome shotgun (WGS) entry which is preliminary data.</text>
</comment>
<gene>
    <name evidence="2" type="ORF">R2601_03998</name>
</gene>
<evidence type="ECO:0000256" key="1">
    <source>
        <dbReference type="SAM" id="MobiDB-lite"/>
    </source>
</evidence>
<keyword evidence="3" id="KW-1185">Reference proteome</keyword>
<reference evidence="2 3" key="1">
    <citation type="journal article" date="2010" name="J. Bacteriol.">
        <title>Genome sequences of Pelagibaca bermudensis HTCC2601T and Maritimibacter alkaliphilus HTCC2654T, the type strains of two marine Roseobacter genera.</title>
        <authorList>
            <person name="Thrash J.C."/>
            <person name="Cho J.C."/>
            <person name="Ferriera S."/>
            <person name="Johnson J."/>
            <person name="Vergin K.L."/>
            <person name="Giovannoni S.J."/>
        </authorList>
    </citation>
    <scope>NUCLEOTIDE SEQUENCE [LARGE SCALE GENOMIC DNA]</scope>
    <source>
        <strain evidence="3">DSM 26914 / JCM 13377 / KCTC 12554 / HTCC2601</strain>
    </source>
</reference>
<protein>
    <submittedName>
        <fullName evidence="2">Uncharacterized protein</fullName>
    </submittedName>
</protein>
<dbReference type="HOGENOM" id="CLU_3419094_0_0_5"/>
<organism evidence="2 3">
    <name type="scientific">Salipiger bermudensis (strain DSM 26914 / JCM 13377 / KCTC 12554 / HTCC2601)</name>
    <name type="common">Pelagibaca bermudensis</name>
    <dbReference type="NCBI Taxonomy" id="314265"/>
    <lineage>
        <taxon>Bacteria</taxon>
        <taxon>Pseudomonadati</taxon>
        <taxon>Pseudomonadota</taxon>
        <taxon>Alphaproteobacteria</taxon>
        <taxon>Rhodobacterales</taxon>
        <taxon>Roseobacteraceae</taxon>
        <taxon>Salipiger</taxon>
    </lineage>
</organism>
<dbReference type="AlphaFoldDB" id="Q0FW46"/>
<evidence type="ECO:0000313" key="3">
    <source>
        <dbReference type="Proteomes" id="UP000006230"/>
    </source>
</evidence>
<sequence length="25" mass="2676">MPPPAPTALKGRWPSASALTGWARR</sequence>
<proteinExistence type="predicted"/>
<accession>Q0FW46</accession>
<dbReference type="Proteomes" id="UP000006230">
    <property type="component" value="Unassembled WGS sequence"/>
</dbReference>
<evidence type="ECO:0000313" key="2">
    <source>
        <dbReference type="EMBL" id="EAU48706.1"/>
    </source>
</evidence>
<name>Q0FW46_SALBH</name>
<feature type="region of interest" description="Disordered" evidence="1">
    <location>
        <begin position="1"/>
        <end position="25"/>
    </location>
</feature>